<name>A0A9P7F8I2_9AGAM</name>
<accession>A0A9P7F8I2</accession>
<gene>
    <name evidence="2" type="ORF">F5147DRAFT_652423</name>
</gene>
<comment type="caution">
    <text evidence="2">The sequence shown here is derived from an EMBL/GenBank/DDBJ whole genome shotgun (WGS) entry which is preliminary data.</text>
</comment>
<sequence>MYHPTKILSRKPSLMARPTIHITPEAKLTAACEKCRCYYANHRELCSPKHDMKESQNLLKAISKVLHGSASDEDSESESDNENSESKSDTDINLFNLMQCLFALKIIKDKMLMVTDDPCTFVQGVFAEYIKTLDDSIKGDVTILKKAMAIIEGLLNHVISIQDQILCFCGITYDKWQATDLASCFLRTILAYLENILGLLTFDGAGNLAVAHSMGELILCYGSRIMSSGSDAVVLQNLISIISVKNPCYNKKQTNHMAGTEWVTAEQKAYLQGSYNDFLKAQAQGTVLAFWPGVYLTWF</sequence>
<evidence type="ECO:0000313" key="2">
    <source>
        <dbReference type="EMBL" id="KAG2109334.1"/>
    </source>
</evidence>
<dbReference type="Proteomes" id="UP000823399">
    <property type="component" value="Unassembled WGS sequence"/>
</dbReference>
<dbReference type="OrthoDB" id="2666392at2759"/>
<dbReference type="RefSeq" id="XP_041293416.1">
    <property type="nucleotide sequence ID" value="XM_041433621.1"/>
</dbReference>
<dbReference type="AlphaFoldDB" id="A0A9P7F8I2"/>
<evidence type="ECO:0000256" key="1">
    <source>
        <dbReference type="SAM" id="MobiDB-lite"/>
    </source>
</evidence>
<evidence type="ECO:0000313" key="3">
    <source>
        <dbReference type="Proteomes" id="UP000823399"/>
    </source>
</evidence>
<reference evidence="2" key="1">
    <citation type="journal article" date="2020" name="New Phytol.">
        <title>Comparative genomics reveals dynamic genome evolution in host specialist ectomycorrhizal fungi.</title>
        <authorList>
            <person name="Lofgren L.A."/>
            <person name="Nguyen N.H."/>
            <person name="Vilgalys R."/>
            <person name="Ruytinx J."/>
            <person name="Liao H.L."/>
            <person name="Branco S."/>
            <person name="Kuo A."/>
            <person name="LaButti K."/>
            <person name="Lipzen A."/>
            <person name="Andreopoulos W."/>
            <person name="Pangilinan J."/>
            <person name="Riley R."/>
            <person name="Hundley H."/>
            <person name="Na H."/>
            <person name="Barry K."/>
            <person name="Grigoriev I.V."/>
            <person name="Stajich J.E."/>
            <person name="Kennedy P.G."/>
        </authorList>
    </citation>
    <scope>NUCLEOTIDE SEQUENCE</scope>
    <source>
        <strain evidence="2">FC423</strain>
    </source>
</reference>
<protein>
    <submittedName>
        <fullName evidence="2">Uncharacterized protein</fullName>
    </submittedName>
</protein>
<proteinExistence type="predicted"/>
<keyword evidence="3" id="KW-1185">Reference proteome</keyword>
<dbReference type="GeneID" id="64695880"/>
<feature type="compositionally biased region" description="Acidic residues" evidence="1">
    <location>
        <begin position="71"/>
        <end position="83"/>
    </location>
</feature>
<feature type="region of interest" description="Disordered" evidence="1">
    <location>
        <begin position="69"/>
        <end position="88"/>
    </location>
</feature>
<organism evidence="2 3">
    <name type="scientific">Suillus discolor</name>
    <dbReference type="NCBI Taxonomy" id="1912936"/>
    <lineage>
        <taxon>Eukaryota</taxon>
        <taxon>Fungi</taxon>
        <taxon>Dikarya</taxon>
        <taxon>Basidiomycota</taxon>
        <taxon>Agaricomycotina</taxon>
        <taxon>Agaricomycetes</taxon>
        <taxon>Agaricomycetidae</taxon>
        <taxon>Boletales</taxon>
        <taxon>Suillineae</taxon>
        <taxon>Suillaceae</taxon>
        <taxon>Suillus</taxon>
    </lineage>
</organism>
<dbReference type="EMBL" id="JABBWM010000024">
    <property type="protein sequence ID" value="KAG2109334.1"/>
    <property type="molecule type" value="Genomic_DNA"/>
</dbReference>